<organism evidence="1 2">
    <name type="scientific">Stylonychia lemnae</name>
    <name type="common">Ciliate</name>
    <dbReference type="NCBI Taxonomy" id="5949"/>
    <lineage>
        <taxon>Eukaryota</taxon>
        <taxon>Sar</taxon>
        <taxon>Alveolata</taxon>
        <taxon>Ciliophora</taxon>
        <taxon>Intramacronucleata</taxon>
        <taxon>Spirotrichea</taxon>
        <taxon>Stichotrichia</taxon>
        <taxon>Sporadotrichida</taxon>
        <taxon>Oxytrichidae</taxon>
        <taxon>Stylonychinae</taxon>
        <taxon>Stylonychia</taxon>
    </lineage>
</organism>
<dbReference type="AlphaFoldDB" id="A0A078AW11"/>
<dbReference type="Proteomes" id="UP000039865">
    <property type="component" value="Unassembled WGS sequence"/>
</dbReference>
<proteinExistence type="predicted"/>
<protein>
    <submittedName>
        <fullName evidence="1">Uncharacterized protein</fullName>
    </submittedName>
</protein>
<evidence type="ECO:0000313" key="2">
    <source>
        <dbReference type="Proteomes" id="UP000039865"/>
    </source>
</evidence>
<evidence type="ECO:0000313" key="1">
    <source>
        <dbReference type="EMBL" id="CDW84968.1"/>
    </source>
</evidence>
<dbReference type="EMBL" id="CCKQ01013319">
    <property type="protein sequence ID" value="CDW84968.1"/>
    <property type="molecule type" value="Genomic_DNA"/>
</dbReference>
<name>A0A078AW11_STYLE</name>
<keyword evidence="2" id="KW-1185">Reference proteome</keyword>
<gene>
    <name evidence="1" type="primary">Contig3376.g3616</name>
    <name evidence="1" type="ORF">STYLEM_14037</name>
</gene>
<sequence>MNEALNGDEGDDVRQIVLNYIKIRQSCQNFRSVYRILGKQDLLSDNTKLLDNTQIPQIGKDLEERNKFLTIQSLKKQGDQYKNFNQEIIRLLDPRNADEADPSDKEASQFKKLNKKIESHLYFDQKYNVDFQINQRFGQMGNELIRKEYLRLKNQTINRKRDEKTKDKQKLKKLFVKYI</sequence>
<reference evidence="1 2" key="1">
    <citation type="submission" date="2014-06" db="EMBL/GenBank/DDBJ databases">
        <authorList>
            <person name="Swart Estienne"/>
        </authorList>
    </citation>
    <scope>NUCLEOTIDE SEQUENCE [LARGE SCALE GENOMIC DNA]</scope>
    <source>
        <strain evidence="1 2">130c</strain>
    </source>
</reference>
<accession>A0A078AW11</accession>
<dbReference type="InParanoid" id="A0A078AW11"/>